<dbReference type="AlphaFoldDB" id="A0AAV5RXG4"/>
<feature type="region of interest" description="Disordered" evidence="2">
    <location>
        <begin position="669"/>
        <end position="760"/>
    </location>
</feature>
<accession>A0AAV5RXG4</accession>
<feature type="compositionally biased region" description="Low complexity" evidence="2">
    <location>
        <begin position="687"/>
        <end position="710"/>
    </location>
</feature>
<dbReference type="Proteomes" id="UP001377567">
    <property type="component" value="Unassembled WGS sequence"/>
</dbReference>
<feature type="compositionally biased region" description="Polar residues" evidence="2">
    <location>
        <begin position="727"/>
        <end position="743"/>
    </location>
</feature>
<reference evidence="3 4" key="1">
    <citation type="journal article" date="2023" name="Elife">
        <title>Identification of key yeast species and microbe-microbe interactions impacting larval growth of Drosophila in the wild.</title>
        <authorList>
            <person name="Mure A."/>
            <person name="Sugiura Y."/>
            <person name="Maeda R."/>
            <person name="Honda K."/>
            <person name="Sakurai N."/>
            <person name="Takahashi Y."/>
            <person name="Watada M."/>
            <person name="Katoh T."/>
            <person name="Gotoh A."/>
            <person name="Gotoh Y."/>
            <person name="Taniguchi I."/>
            <person name="Nakamura K."/>
            <person name="Hayashi T."/>
            <person name="Katayama T."/>
            <person name="Uemura T."/>
            <person name="Hattori Y."/>
        </authorList>
    </citation>
    <scope>NUCLEOTIDE SEQUENCE [LARGE SCALE GENOMIC DNA]</scope>
    <source>
        <strain evidence="3 4">KH-74</strain>
    </source>
</reference>
<feature type="compositionally biased region" description="Basic residues" evidence="2">
    <location>
        <begin position="923"/>
        <end position="933"/>
    </location>
</feature>
<comment type="caution">
    <text evidence="3">The sequence shown here is derived from an EMBL/GenBank/DDBJ whole genome shotgun (WGS) entry which is preliminary data.</text>
</comment>
<sequence length="933" mass="104257">MPVITAANLASGGIKIPVQLDAFDIKTIQYKSALAKLKELQRLIGILEKNLKNKENTKVIPLVNYILVLCEGSMFNISQTIRKRYKVLCELKECKTVDVAPQLTTNLIDPNFSFPNIGSCESTRAFVYNPEHQWELLSCLKKVTNNTIVLYSKKLRQLQIERNSTLNRPYEVSEFKDKQLTSNAFNVKCVEDILKPVELSLSLDLAVLINDREKDTSERSFLKLQYQVLTKFSLHLSKKAFPLLRTVYTQLQKYTNEVTKNGKAVGKAAGIETLPSWQFTLHRIYAMILKIFSTACIMTSMLRQIYLTNKAYFNDYKTKLLSVNLYEYEEVLKKLDAFSKISDSHDMQPTLIIEELNSKGIKYTSSKASDTIIEMYQSSIADSIHYIRSQLHAILKWQECWKNISTNTQLRTKLDNLEDEELQNMVDEKRAVDQLAHIEKSKLKEVERQAVDDTSGSSSTLSSKSSSASVTPLMSALSLNNDEIKPIDLKKKFYKTKSTHASSSSSSSQLNVTGAKSPFALSRRTSMDQGPRLHNTTMSPLSKTSSPRHTVEFPSGSPNVGSPKISRRSSVIASRVPVNSYDRDASLSPSRIENPAVIMTRKVVARGRPRSASLQSSFVKQNVRANTSFSPDPVRGGNKRANSLETTAALNRKIIQNAAVNSMKIENNKADTPAIKPPTVYRENRSRSGSGSNLALSSRTRARSGSGSNAMIDNRVRSRSGSGSNNMISAQTRQRSGSGSNAMINGARPDMTLNSPPKSNLGLPVLSPISKRRSNLSQEVANSDSIYSHSEDESPQALQFNDGEEDGEKNVNEEDVEVTVIKKVRFTGVPPFSEDEDPKPKRKGWYKKPAQLHYAPIPPQVRLFKNRLTQEGIAFRTSLRDNYKDDTTDDIAAEGGMRSKKITMFGSEGSANNPFKESMGRKFASKIRNKLRS</sequence>
<feature type="compositionally biased region" description="Polar residues" evidence="2">
    <location>
        <begin position="775"/>
        <end position="788"/>
    </location>
</feature>
<name>A0AAV5RXG4_MAUHU</name>
<organism evidence="3 4">
    <name type="scientific">Maudiozyma humilis</name>
    <name type="common">Sour dough yeast</name>
    <name type="synonym">Kazachstania humilis</name>
    <dbReference type="NCBI Taxonomy" id="51915"/>
    <lineage>
        <taxon>Eukaryota</taxon>
        <taxon>Fungi</taxon>
        <taxon>Dikarya</taxon>
        <taxon>Ascomycota</taxon>
        <taxon>Saccharomycotina</taxon>
        <taxon>Saccharomycetes</taxon>
        <taxon>Saccharomycetales</taxon>
        <taxon>Saccharomycetaceae</taxon>
        <taxon>Maudiozyma</taxon>
    </lineage>
</organism>
<feature type="region of interest" description="Disordered" evidence="2">
    <location>
        <begin position="446"/>
        <end position="467"/>
    </location>
</feature>
<feature type="region of interest" description="Disordered" evidence="2">
    <location>
        <begin position="774"/>
        <end position="811"/>
    </location>
</feature>
<dbReference type="InterPro" id="IPR026241">
    <property type="entry name" value="GIP4"/>
</dbReference>
<dbReference type="PRINTS" id="PR02082">
    <property type="entry name" value="GLC7IP4"/>
</dbReference>
<evidence type="ECO:0000313" key="4">
    <source>
        <dbReference type="Proteomes" id="UP001377567"/>
    </source>
</evidence>
<proteinExistence type="predicted"/>
<protein>
    <submittedName>
        <fullName evidence="3">Protein phosphatase regulator</fullName>
    </submittedName>
</protein>
<feature type="compositionally biased region" description="Low complexity" evidence="2">
    <location>
        <begin position="455"/>
        <end position="467"/>
    </location>
</feature>
<keyword evidence="1" id="KW-0175">Coiled coil</keyword>
<dbReference type="GO" id="GO:0008157">
    <property type="term" value="F:protein phosphatase 1 binding"/>
    <property type="evidence" value="ECO:0007669"/>
    <property type="project" value="InterPro"/>
</dbReference>
<dbReference type="GO" id="GO:0005737">
    <property type="term" value="C:cytoplasm"/>
    <property type="evidence" value="ECO:0007669"/>
    <property type="project" value="InterPro"/>
</dbReference>
<dbReference type="GO" id="GO:0019888">
    <property type="term" value="F:protein phosphatase regulator activity"/>
    <property type="evidence" value="ECO:0007669"/>
    <property type="project" value="InterPro"/>
</dbReference>
<keyword evidence="4" id="KW-1185">Reference proteome</keyword>
<dbReference type="EMBL" id="BTGD01000006">
    <property type="protein sequence ID" value="GMM55851.1"/>
    <property type="molecule type" value="Genomic_DNA"/>
</dbReference>
<evidence type="ECO:0000256" key="2">
    <source>
        <dbReference type="SAM" id="MobiDB-lite"/>
    </source>
</evidence>
<feature type="coiled-coil region" evidence="1">
    <location>
        <begin position="30"/>
        <end position="57"/>
    </location>
</feature>
<feature type="region of interest" description="Disordered" evidence="2">
    <location>
        <begin position="523"/>
        <end position="571"/>
    </location>
</feature>
<evidence type="ECO:0000313" key="3">
    <source>
        <dbReference type="EMBL" id="GMM55851.1"/>
    </source>
</evidence>
<evidence type="ECO:0000256" key="1">
    <source>
        <dbReference type="SAM" id="Coils"/>
    </source>
</evidence>
<feature type="region of interest" description="Disordered" evidence="2">
    <location>
        <begin position="904"/>
        <end position="933"/>
    </location>
</feature>
<feature type="compositionally biased region" description="Acidic residues" evidence="2">
    <location>
        <begin position="802"/>
        <end position="811"/>
    </location>
</feature>
<gene>
    <name evidence="3" type="ORF">DAKH74_024670</name>
</gene>
<feature type="compositionally biased region" description="Polar residues" evidence="2">
    <location>
        <begin position="523"/>
        <end position="548"/>
    </location>
</feature>